<sequence>MNNSSTSDNAGGQGNYCKAELWWRLWLPLIIVFFSFIFFRTFQYVVRWYLFGKWTFPTFSYFKIRRRRRRASKKSSSNNSGGSSPRRKKMDSKSLEIVPPNKKWRISNEFVSLFHSILSGIWALAILTRFDFHKIDDLVNKDSLDARYLTYMSFGYLVHDFIDLVINERSARIIELLFHHVVVLVALMVTHLSCRFLYIITLGLLMEVNSILLHSRSLCNLYRQPKQSNLFKIIALLNIATFMLFRIVVSLGLIGWLISEFIKWKLDWYLLLVNTLVICSLSTTNFVLFYRVLAADGLLGANRARRHLSREERQHKQQQQQTADGEQPPPQTTKAAQNSDDDDDFSSSASSSGDEGVVKVERDATDII</sequence>
<evidence type="ECO:0000256" key="7">
    <source>
        <dbReference type="SAM" id="Phobius"/>
    </source>
</evidence>
<feature type="region of interest" description="Disordered" evidence="6">
    <location>
        <begin position="70"/>
        <end position="93"/>
    </location>
</feature>
<gene>
    <name evidence="9" type="ORF">niasHT_029830</name>
</gene>
<evidence type="ECO:0000256" key="3">
    <source>
        <dbReference type="ARBA" id="ARBA00022989"/>
    </source>
</evidence>
<feature type="region of interest" description="Disordered" evidence="6">
    <location>
        <begin position="309"/>
        <end position="368"/>
    </location>
</feature>
<dbReference type="PANTHER" id="PTHR13439:SF70">
    <property type="entry name" value="TLC DOMAIN-CONTAINING PROTEIN-RELATED"/>
    <property type="match status" value="1"/>
</dbReference>
<comment type="subcellular location">
    <subcellularLocation>
        <location evidence="1">Membrane</location>
        <topology evidence="1">Multi-pass membrane protein</topology>
    </subcellularLocation>
</comment>
<dbReference type="InterPro" id="IPR006634">
    <property type="entry name" value="TLC-dom"/>
</dbReference>
<feature type="transmembrane region" description="Helical" evidence="7">
    <location>
        <begin position="196"/>
        <end position="213"/>
    </location>
</feature>
<dbReference type="GO" id="GO:0016020">
    <property type="term" value="C:membrane"/>
    <property type="evidence" value="ECO:0007669"/>
    <property type="project" value="UniProtKB-SubCell"/>
</dbReference>
<dbReference type="EMBL" id="JBICBT010000862">
    <property type="protein sequence ID" value="KAL3096471.1"/>
    <property type="molecule type" value="Genomic_DNA"/>
</dbReference>
<evidence type="ECO:0000256" key="1">
    <source>
        <dbReference type="ARBA" id="ARBA00004141"/>
    </source>
</evidence>
<feature type="transmembrane region" description="Helical" evidence="7">
    <location>
        <begin position="148"/>
        <end position="166"/>
    </location>
</feature>
<feature type="transmembrane region" description="Helical" evidence="7">
    <location>
        <begin position="233"/>
        <end position="256"/>
    </location>
</feature>
<keyword evidence="2 5" id="KW-0812">Transmembrane</keyword>
<name>A0ABD2K0Q1_9BILA</name>
<keyword evidence="4 5" id="KW-0472">Membrane</keyword>
<evidence type="ECO:0000256" key="2">
    <source>
        <dbReference type="ARBA" id="ARBA00022692"/>
    </source>
</evidence>
<dbReference type="Pfam" id="PF03798">
    <property type="entry name" value="TRAM_LAG1_CLN8"/>
    <property type="match status" value="1"/>
</dbReference>
<evidence type="ECO:0000259" key="8">
    <source>
        <dbReference type="PROSITE" id="PS50922"/>
    </source>
</evidence>
<dbReference type="AlphaFoldDB" id="A0ABD2K0Q1"/>
<comment type="caution">
    <text evidence="9">The sequence shown here is derived from an EMBL/GenBank/DDBJ whole genome shotgun (WGS) entry which is preliminary data.</text>
</comment>
<feature type="transmembrane region" description="Helical" evidence="7">
    <location>
        <begin position="21"/>
        <end position="39"/>
    </location>
</feature>
<organism evidence="9 10">
    <name type="scientific">Heterodera trifolii</name>
    <dbReference type="NCBI Taxonomy" id="157864"/>
    <lineage>
        <taxon>Eukaryota</taxon>
        <taxon>Metazoa</taxon>
        <taxon>Ecdysozoa</taxon>
        <taxon>Nematoda</taxon>
        <taxon>Chromadorea</taxon>
        <taxon>Rhabditida</taxon>
        <taxon>Tylenchina</taxon>
        <taxon>Tylenchomorpha</taxon>
        <taxon>Tylenchoidea</taxon>
        <taxon>Heteroderidae</taxon>
        <taxon>Heteroderinae</taxon>
        <taxon>Heterodera</taxon>
    </lineage>
</organism>
<keyword evidence="10" id="KW-1185">Reference proteome</keyword>
<feature type="compositionally biased region" description="Basic and acidic residues" evidence="6">
    <location>
        <begin position="356"/>
        <end position="368"/>
    </location>
</feature>
<dbReference type="PANTHER" id="PTHR13439">
    <property type="entry name" value="CT120 PROTEIN"/>
    <property type="match status" value="1"/>
</dbReference>
<dbReference type="Proteomes" id="UP001620626">
    <property type="component" value="Unassembled WGS sequence"/>
</dbReference>
<evidence type="ECO:0000313" key="10">
    <source>
        <dbReference type="Proteomes" id="UP001620626"/>
    </source>
</evidence>
<feature type="transmembrane region" description="Helical" evidence="7">
    <location>
        <begin position="110"/>
        <end position="128"/>
    </location>
</feature>
<feature type="transmembrane region" description="Helical" evidence="7">
    <location>
        <begin position="173"/>
        <end position="190"/>
    </location>
</feature>
<dbReference type="SMART" id="SM00724">
    <property type="entry name" value="TLC"/>
    <property type="match status" value="1"/>
</dbReference>
<feature type="compositionally biased region" description="Low complexity" evidence="6">
    <location>
        <begin position="74"/>
        <end position="84"/>
    </location>
</feature>
<proteinExistence type="predicted"/>
<evidence type="ECO:0000256" key="4">
    <source>
        <dbReference type="ARBA" id="ARBA00023136"/>
    </source>
</evidence>
<feature type="transmembrane region" description="Helical" evidence="7">
    <location>
        <begin position="45"/>
        <end position="64"/>
    </location>
</feature>
<evidence type="ECO:0000313" key="9">
    <source>
        <dbReference type="EMBL" id="KAL3096471.1"/>
    </source>
</evidence>
<evidence type="ECO:0000256" key="5">
    <source>
        <dbReference type="PROSITE-ProRule" id="PRU00205"/>
    </source>
</evidence>
<reference evidence="9 10" key="1">
    <citation type="submission" date="2024-10" db="EMBL/GenBank/DDBJ databases">
        <authorList>
            <person name="Kim D."/>
        </authorList>
    </citation>
    <scope>NUCLEOTIDE SEQUENCE [LARGE SCALE GENOMIC DNA]</scope>
    <source>
        <strain evidence="9">BH-2024</strain>
    </source>
</reference>
<evidence type="ECO:0000256" key="6">
    <source>
        <dbReference type="SAM" id="MobiDB-lite"/>
    </source>
</evidence>
<protein>
    <recommendedName>
        <fullName evidence="8">TLC domain-containing protein</fullName>
    </recommendedName>
</protein>
<keyword evidence="3 7" id="KW-1133">Transmembrane helix</keyword>
<dbReference type="PROSITE" id="PS50922">
    <property type="entry name" value="TLC"/>
    <property type="match status" value="1"/>
</dbReference>
<feature type="domain" description="TLC" evidence="8">
    <location>
        <begin position="101"/>
        <end position="298"/>
    </location>
</feature>
<feature type="transmembrane region" description="Helical" evidence="7">
    <location>
        <begin position="268"/>
        <end position="293"/>
    </location>
</feature>
<dbReference type="InterPro" id="IPR050846">
    <property type="entry name" value="TLCD"/>
</dbReference>
<accession>A0ABD2K0Q1</accession>